<gene>
    <name evidence="2" type="ORF">GLOINDRAFT_1304</name>
</gene>
<dbReference type="InterPro" id="IPR001245">
    <property type="entry name" value="Ser-Thr/Tyr_kinase_cat_dom"/>
</dbReference>
<dbReference type="InterPro" id="IPR011009">
    <property type="entry name" value="Kinase-like_dom_sf"/>
</dbReference>
<evidence type="ECO:0000259" key="1">
    <source>
        <dbReference type="Pfam" id="PF07714"/>
    </source>
</evidence>
<sequence length="172" mass="20391">MWEISSGQLPFMNYKHDHNLAINIINGMRPKILPNIPSKYKSLMEQCWDANPLKRPDTYTLLKKIREIKSYYQNNPNELLNKIFENLPEPKNATEEQKKAFYTSKLYDFSIPDNISNLGKSSKRYTSINYKDNKDNDKESPRSFKRLKLENVDLKSEREITQQRSNIDINDR</sequence>
<dbReference type="Pfam" id="PF07714">
    <property type="entry name" value="PK_Tyr_Ser-Thr"/>
    <property type="match status" value="1"/>
</dbReference>
<protein>
    <recommendedName>
        <fullName evidence="1">Serine-threonine/tyrosine-protein kinase catalytic domain-containing protein</fullName>
    </recommendedName>
</protein>
<dbReference type="SUPFAM" id="SSF56112">
    <property type="entry name" value="Protein kinase-like (PK-like)"/>
    <property type="match status" value="1"/>
</dbReference>
<accession>U9SP16</accession>
<dbReference type="HOGENOM" id="CLU_000288_7_31_1"/>
<organism evidence="2">
    <name type="scientific">Rhizophagus irregularis (strain DAOM 181602 / DAOM 197198 / MUCL 43194)</name>
    <name type="common">Arbuscular mycorrhizal fungus</name>
    <name type="synonym">Glomus intraradices</name>
    <dbReference type="NCBI Taxonomy" id="747089"/>
    <lineage>
        <taxon>Eukaryota</taxon>
        <taxon>Fungi</taxon>
        <taxon>Fungi incertae sedis</taxon>
        <taxon>Mucoromycota</taxon>
        <taxon>Glomeromycotina</taxon>
        <taxon>Glomeromycetes</taxon>
        <taxon>Glomerales</taxon>
        <taxon>Glomeraceae</taxon>
        <taxon>Rhizophagus</taxon>
    </lineage>
</organism>
<dbReference type="GO" id="GO:0004672">
    <property type="term" value="F:protein kinase activity"/>
    <property type="evidence" value="ECO:0007669"/>
    <property type="project" value="InterPro"/>
</dbReference>
<dbReference type="AlphaFoldDB" id="U9SP16"/>
<proteinExistence type="predicted"/>
<name>U9SP16_RHIID</name>
<feature type="domain" description="Serine-threonine/tyrosine-protein kinase catalytic" evidence="1">
    <location>
        <begin position="1"/>
        <end position="64"/>
    </location>
</feature>
<evidence type="ECO:0000313" key="2">
    <source>
        <dbReference type="EMBL" id="ERZ96851.1"/>
    </source>
</evidence>
<reference evidence="2" key="1">
    <citation type="submission" date="2013-07" db="EMBL/GenBank/DDBJ databases">
        <title>The genome of an arbuscular mycorrhizal fungus provides insights into the evolution of the oldest plant symbiosis.</title>
        <authorList>
            <consortium name="DOE Joint Genome Institute"/>
            <person name="Tisserant E."/>
            <person name="Malbreil M."/>
            <person name="Kuo A."/>
            <person name="Kohler A."/>
            <person name="Symeonidi A."/>
            <person name="Balestrini R."/>
            <person name="Charron P."/>
            <person name="Duensing N."/>
            <person name="Frei-dit-Frey N."/>
            <person name="Gianinazzi-Pearson V."/>
            <person name="Gilbert B."/>
            <person name="Handa Y."/>
            <person name="Hijri M."/>
            <person name="Kaul R."/>
            <person name="Kawaguchi M."/>
            <person name="Krajinski F."/>
            <person name="Lammers P."/>
            <person name="Lapierre D."/>
            <person name="Masclaux F.G."/>
            <person name="Murat C."/>
            <person name="Morin E."/>
            <person name="Ndikumana S."/>
            <person name="Pagni M."/>
            <person name="Petitpierre D."/>
            <person name="Requena N."/>
            <person name="Rosikiewicz P."/>
            <person name="Riley R."/>
            <person name="Saito K."/>
            <person name="San Clemente H."/>
            <person name="Shapiro H."/>
            <person name="van Tuinen D."/>
            <person name="Becard G."/>
            <person name="Bonfante P."/>
            <person name="Paszkowski U."/>
            <person name="Shachar-Hill Y."/>
            <person name="Young J.P."/>
            <person name="Sanders I.R."/>
            <person name="Henrissat B."/>
            <person name="Rensing S.A."/>
            <person name="Grigoriev I.V."/>
            <person name="Corradi N."/>
            <person name="Roux C."/>
            <person name="Martin F."/>
        </authorList>
    </citation>
    <scope>NUCLEOTIDE SEQUENCE</scope>
    <source>
        <strain evidence="2">DAOM 197198</strain>
    </source>
</reference>
<dbReference type="EMBL" id="KI300082">
    <property type="protein sequence ID" value="ERZ96851.1"/>
    <property type="molecule type" value="Genomic_DNA"/>
</dbReference>
<dbReference type="Gene3D" id="1.10.510.10">
    <property type="entry name" value="Transferase(Phosphotransferase) domain 1"/>
    <property type="match status" value="1"/>
</dbReference>